<dbReference type="Proteomes" id="UP000694892">
    <property type="component" value="Chromosome 7L"/>
</dbReference>
<evidence type="ECO:0000313" key="2">
    <source>
        <dbReference type="EMBL" id="OCT71892.1"/>
    </source>
</evidence>
<dbReference type="AlphaFoldDB" id="A0A974CF97"/>
<feature type="compositionally biased region" description="Basic and acidic residues" evidence="1">
    <location>
        <begin position="19"/>
        <end position="35"/>
    </location>
</feature>
<accession>A0A974CF97</accession>
<name>A0A974CF97_XENLA</name>
<proteinExistence type="predicted"/>
<sequence length="92" mass="10386">MSSDEQPYPPCSGHSQRSRLGEGSRRSRWSGRREVPLFGGSRDNRFGARTDCLRCPHPPSYLISPALCFSLRSADTYSTEHRECTLLIWALA</sequence>
<gene>
    <name evidence="2" type="ORF">XELAEV_18034869mg</name>
</gene>
<reference evidence="3" key="1">
    <citation type="journal article" date="2016" name="Nature">
        <title>Genome evolution in the allotetraploid frog Xenopus laevis.</title>
        <authorList>
            <person name="Session A.M."/>
            <person name="Uno Y."/>
            <person name="Kwon T."/>
            <person name="Chapman J.A."/>
            <person name="Toyoda A."/>
            <person name="Takahashi S."/>
            <person name="Fukui A."/>
            <person name="Hikosaka A."/>
            <person name="Suzuki A."/>
            <person name="Kondo M."/>
            <person name="van Heeringen S.J."/>
            <person name="Quigley I."/>
            <person name="Heinz S."/>
            <person name="Ogino H."/>
            <person name="Ochi H."/>
            <person name="Hellsten U."/>
            <person name="Lyons J.B."/>
            <person name="Simakov O."/>
            <person name="Putnam N."/>
            <person name="Stites J."/>
            <person name="Kuroki Y."/>
            <person name="Tanaka T."/>
            <person name="Michiue T."/>
            <person name="Watanabe M."/>
            <person name="Bogdanovic O."/>
            <person name="Lister R."/>
            <person name="Georgiou G."/>
            <person name="Paranjpe S.S."/>
            <person name="van Kruijsbergen I."/>
            <person name="Shu S."/>
            <person name="Carlson J."/>
            <person name="Kinoshita T."/>
            <person name="Ohta Y."/>
            <person name="Mawaribuchi S."/>
            <person name="Jenkins J."/>
            <person name="Grimwood J."/>
            <person name="Schmutz J."/>
            <person name="Mitros T."/>
            <person name="Mozaffari S.V."/>
            <person name="Suzuki Y."/>
            <person name="Haramoto Y."/>
            <person name="Yamamoto T.S."/>
            <person name="Takagi C."/>
            <person name="Heald R."/>
            <person name="Miller K."/>
            <person name="Haudenschild C."/>
            <person name="Kitzman J."/>
            <person name="Nakayama T."/>
            <person name="Izutsu Y."/>
            <person name="Robert J."/>
            <person name="Fortriede J."/>
            <person name="Burns K."/>
            <person name="Lotay V."/>
            <person name="Karimi K."/>
            <person name="Yasuoka Y."/>
            <person name="Dichmann D.S."/>
            <person name="Flajnik M.F."/>
            <person name="Houston D.W."/>
            <person name="Shendure J."/>
            <person name="DuPasquier L."/>
            <person name="Vize P.D."/>
            <person name="Zorn A.M."/>
            <person name="Ito M."/>
            <person name="Marcotte E.M."/>
            <person name="Wallingford J.B."/>
            <person name="Ito Y."/>
            <person name="Asashima M."/>
            <person name="Ueno N."/>
            <person name="Matsuda Y."/>
            <person name="Veenstra G.J."/>
            <person name="Fujiyama A."/>
            <person name="Harland R.M."/>
            <person name="Taira M."/>
            <person name="Rokhsar D.S."/>
        </authorList>
    </citation>
    <scope>NUCLEOTIDE SEQUENCE [LARGE SCALE GENOMIC DNA]</scope>
    <source>
        <strain evidence="3">J</strain>
    </source>
</reference>
<evidence type="ECO:0000256" key="1">
    <source>
        <dbReference type="SAM" id="MobiDB-lite"/>
    </source>
</evidence>
<organism evidence="2 3">
    <name type="scientific">Xenopus laevis</name>
    <name type="common">African clawed frog</name>
    <dbReference type="NCBI Taxonomy" id="8355"/>
    <lineage>
        <taxon>Eukaryota</taxon>
        <taxon>Metazoa</taxon>
        <taxon>Chordata</taxon>
        <taxon>Craniata</taxon>
        <taxon>Vertebrata</taxon>
        <taxon>Euteleostomi</taxon>
        <taxon>Amphibia</taxon>
        <taxon>Batrachia</taxon>
        <taxon>Anura</taxon>
        <taxon>Pipoidea</taxon>
        <taxon>Pipidae</taxon>
        <taxon>Xenopodinae</taxon>
        <taxon>Xenopus</taxon>
        <taxon>Xenopus</taxon>
    </lineage>
</organism>
<evidence type="ECO:0000313" key="3">
    <source>
        <dbReference type="Proteomes" id="UP000694892"/>
    </source>
</evidence>
<feature type="region of interest" description="Disordered" evidence="1">
    <location>
        <begin position="1"/>
        <end position="37"/>
    </location>
</feature>
<protein>
    <submittedName>
        <fullName evidence="2">Uncharacterized protein</fullName>
    </submittedName>
</protein>
<dbReference type="EMBL" id="CM004478">
    <property type="protein sequence ID" value="OCT71892.1"/>
    <property type="molecule type" value="Genomic_DNA"/>
</dbReference>